<comment type="subcellular location">
    <subcellularLocation>
        <location evidence="1">Nucleus</location>
    </subcellularLocation>
</comment>
<dbReference type="GO" id="GO:0048513">
    <property type="term" value="P:animal organ development"/>
    <property type="evidence" value="ECO:0007669"/>
    <property type="project" value="UniProtKB-ARBA"/>
</dbReference>
<evidence type="ECO:0000256" key="5">
    <source>
        <dbReference type="ARBA" id="ARBA00022976"/>
    </source>
</evidence>
<name>A0A9P0EVF4_BEMTA</name>
<evidence type="ECO:0000256" key="7">
    <source>
        <dbReference type="ARBA" id="ARBA00023125"/>
    </source>
</evidence>
<dbReference type="Proteomes" id="UP001152759">
    <property type="component" value="Chromosome 1"/>
</dbReference>
<dbReference type="InterPro" id="IPR015351">
    <property type="entry name" value="RBP-J/Cbf11/Cbf12_DNA-bd"/>
</dbReference>
<dbReference type="EMBL" id="OU963862">
    <property type="protein sequence ID" value="CAH0380695.1"/>
    <property type="molecule type" value="Genomic_DNA"/>
</dbReference>
<keyword evidence="7" id="KW-0238">DNA-binding</keyword>
<evidence type="ECO:0008006" key="15">
    <source>
        <dbReference type="Google" id="ProtNLM"/>
    </source>
</evidence>
<feature type="domain" description="RBP-J/Cbf11/Cbf12 DNA binding" evidence="11">
    <location>
        <begin position="46"/>
        <end position="178"/>
    </location>
</feature>
<organism evidence="13 14">
    <name type="scientific">Bemisia tabaci</name>
    <name type="common">Sweetpotato whitefly</name>
    <name type="synonym">Aleurodes tabaci</name>
    <dbReference type="NCBI Taxonomy" id="7038"/>
    <lineage>
        <taxon>Eukaryota</taxon>
        <taxon>Metazoa</taxon>
        <taxon>Ecdysozoa</taxon>
        <taxon>Arthropoda</taxon>
        <taxon>Hexapoda</taxon>
        <taxon>Insecta</taxon>
        <taxon>Pterygota</taxon>
        <taxon>Neoptera</taxon>
        <taxon>Paraneoptera</taxon>
        <taxon>Hemiptera</taxon>
        <taxon>Sternorrhyncha</taxon>
        <taxon>Aleyrodoidea</taxon>
        <taxon>Aleyrodidae</taxon>
        <taxon>Aleyrodinae</taxon>
        <taxon>Bemisia</taxon>
    </lineage>
</organism>
<dbReference type="InterPro" id="IPR037095">
    <property type="entry name" value="RBP-J/Cbf11_DNA-bd_sf"/>
</dbReference>
<keyword evidence="5" id="KW-0914">Notch signaling pathway</keyword>
<dbReference type="GO" id="GO:0000978">
    <property type="term" value="F:RNA polymerase II cis-regulatory region sequence-specific DNA binding"/>
    <property type="evidence" value="ECO:0007669"/>
    <property type="project" value="InterPro"/>
</dbReference>
<dbReference type="PANTHER" id="PTHR10665">
    <property type="entry name" value="RECOMBINING BINDING PROTEIN SUPPRESSOR OF HAIRLESS"/>
    <property type="match status" value="1"/>
</dbReference>
<evidence type="ECO:0000256" key="2">
    <source>
        <dbReference type="ARBA" id="ARBA00009704"/>
    </source>
</evidence>
<sequence length="487" mass="55027">MVCGGQQLTMPHQYGGMAHSLAYRNEDQRLTREAMERYLRERSDMVIVILHAKVAQKSYGNEKRFFCPPPCIYLFGDGWRLRQEQLLREGESEQAAQLCAFIGIGNSEQDMQQLDLNNGKQYCAAKTLFISDSDKRKHFMLSVKMFYGSGHDIGVFHSKRIKVISKPSKKKQSLKNADLCIASGTKVALFNRLRSQTVSTRYLHVENGNFHASSTQWGAFTIHLLDDEESESEEFSVQDGYVHYGSTVKLVCSDTGMALPRLIIRKVDKQMALLEADDPVSQLHKCAFYMKDTERMYLCLSQERIIQFQATPCPKEPNKEMINDGACWTIISTDKAEYQFYEGMGPVRSPVTPVPVVHSLHLNGGGDVAMLELSGENFTPNLQVWFGDVEAETMYRCQESMLCVVPDISSFRGEWLWVRQPTQVPVSLVRNDGIIYATGLTFTYTPEPGPRPICSPAEDILRSGHNDRLADRLPALTDVPWSQPPAL</sequence>
<dbReference type="OrthoDB" id="5600360at2759"/>
<keyword evidence="6" id="KW-0805">Transcription regulation</keyword>
<dbReference type="GO" id="GO:1990433">
    <property type="term" value="C:CSL-Notch-Mastermind transcription factor complex"/>
    <property type="evidence" value="ECO:0007669"/>
    <property type="project" value="UniProtKB-ARBA"/>
</dbReference>
<evidence type="ECO:0000256" key="6">
    <source>
        <dbReference type="ARBA" id="ARBA00023015"/>
    </source>
</evidence>
<dbReference type="InterPro" id="IPR040159">
    <property type="entry name" value="CLS_fam"/>
</dbReference>
<dbReference type="InterPro" id="IPR013783">
    <property type="entry name" value="Ig-like_fold"/>
</dbReference>
<proteinExistence type="inferred from homology"/>
<dbReference type="Gene3D" id="2.60.40.1450">
    <property type="entry name" value="LAG1, DNA binding domain"/>
    <property type="match status" value="1"/>
</dbReference>
<dbReference type="Pfam" id="PF20144">
    <property type="entry name" value="TIG_SUH"/>
    <property type="match status" value="1"/>
</dbReference>
<dbReference type="InterPro" id="IPR015350">
    <property type="entry name" value="Beta-trefoil_DNA-bd_dom"/>
</dbReference>
<dbReference type="GO" id="GO:0007219">
    <property type="term" value="P:Notch signaling pathway"/>
    <property type="evidence" value="ECO:0007669"/>
    <property type="project" value="UniProtKB-KW"/>
</dbReference>
<evidence type="ECO:0000256" key="9">
    <source>
        <dbReference type="ARBA" id="ARBA00023163"/>
    </source>
</evidence>
<dbReference type="KEGG" id="btab:109039846"/>
<keyword evidence="9" id="KW-0804">Transcription</keyword>
<dbReference type="GO" id="GO:0000122">
    <property type="term" value="P:negative regulation of transcription by RNA polymerase II"/>
    <property type="evidence" value="ECO:0007669"/>
    <property type="project" value="UniProtKB-ARBA"/>
</dbReference>
<evidence type="ECO:0000256" key="3">
    <source>
        <dbReference type="ARBA" id="ARBA00022491"/>
    </source>
</evidence>
<evidence type="ECO:0000256" key="4">
    <source>
        <dbReference type="ARBA" id="ARBA00022737"/>
    </source>
</evidence>
<evidence type="ECO:0000259" key="12">
    <source>
        <dbReference type="SMART" id="SM01268"/>
    </source>
</evidence>
<accession>A0A9P0EVF4</accession>
<dbReference type="FunFam" id="2.80.10.50:FF:000003">
    <property type="entry name" value="recombining binding protein suppressor of hairless"/>
    <property type="match status" value="1"/>
</dbReference>
<dbReference type="InterPro" id="IPR014756">
    <property type="entry name" value="Ig_E-set"/>
</dbReference>
<dbReference type="SUPFAM" id="SSF81296">
    <property type="entry name" value="E set domains"/>
    <property type="match status" value="1"/>
</dbReference>
<feature type="domain" description="Beta-trefoil DNA-binding" evidence="12">
    <location>
        <begin position="179"/>
        <end position="328"/>
    </location>
</feature>
<evidence type="ECO:0000256" key="8">
    <source>
        <dbReference type="ARBA" id="ARBA00023159"/>
    </source>
</evidence>
<keyword evidence="3" id="KW-0678">Repressor</keyword>
<keyword evidence="8" id="KW-0010">Activator</keyword>
<keyword evidence="10" id="KW-0539">Nucleus</keyword>
<comment type="similarity">
    <text evidence="2">Belongs to the Su(H) family.</text>
</comment>
<dbReference type="SUPFAM" id="SSF49417">
    <property type="entry name" value="p53-like transcription factors"/>
    <property type="match status" value="1"/>
</dbReference>
<dbReference type="GO" id="GO:0001228">
    <property type="term" value="F:DNA-binding transcription activator activity, RNA polymerase II-specific"/>
    <property type="evidence" value="ECO:0007669"/>
    <property type="project" value="InterPro"/>
</dbReference>
<reference evidence="13" key="1">
    <citation type="submission" date="2021-12" db="EMBL/GenBank/DDBJ databases">
        <authorList>
            <person name="King R."/>
        </authorList>
    </citation>
    <scope>NUCLEOTIDE SEQUENCE</scope>
</reference>
<dbReference type="InterPro" id="IPR008967">
    <property type="entry name" value="p53-like_TF_DNA-bd_sf"/>
</dbReference>
<dbReference type="FunFam" id="2.60.40.1450:FF:000001">
    <property type="entry name" value="Recombining binding protein suppressor of hairless"/>
    <property type="match status" value="1"/>
</dbReference>
<dbReference type="Pfam" id="PF09270">
    <property type="entry name" value="BTD"/>
    <property type="match status" value="1"/>
</dbReference>
<evidence type="ECO:0000313" key="13">
    <source>
        <dbReference type="EMBL" id="CAH0380695.1"/>
    </source>
</evidence>
<dbReference type="InterPro" id="IPR038007">
    <property type="entry name" value="RBP-Jkappa_IPT"/>
</dbReference>
<gene>
    <name evidence="13" type="ORF">BEMITA_LOCUS416</name>
</gene>
<dbReference type="FunFam" id="2.60.40.10:FF:000074">
    <property type="entry name" value="Recombining binding protein suppressor of hairless, putative"/>
    <property type="match status" value="1"/>
</dbReference>
<evidence type="ECO:0000256" key="10">
    <source>
        <dbReference type="ARBA" id="ARBA00023242"/>
    </source>
</evidence>
<dbReference type="SMART" id="SM01267">
    <property type="entry name" value="LAG1_DNAbind"/>
    <property type="match status" value="1"/>
</dbReference>
<keyword evidence="14" id="KW-1185">Reference proteome</keyword>
<dbReference type="SUPFAM" id="SSF110217">
    <property type="entry name" value="DNA-binding protein LAG-1 (CSL)"/>
    <property type="match status" value="1"/>
</dbReference>
<dbReference type="GO" id="GO:0005654">
    <property type="term" value="C:nucleoplasm"/>
    <property type="evidence" value="ECO:0007669"/>
    <property type="project" value="UniProtKB-ARBA"/>
</dbReference>
<keyword evidence="4" id="KW-0677">Repeat</keyword>
<protein>
    <recommendedName>
        <fullName evidence="15">Suppressor of hairless protein</fullName>
    </recommendedName>
</protein>
<dbReference type="SMART" id="SM01268">
    <property type="entry name" value="BTD"/>
    <property type="match status" value="1"/>
</dbReference>
<dbReference type="Gene3D" id="2.80.10.50">
    <property type="match status" value="1"/>
</dbReference>
<evidence type="ECO:0000313" key="14">
    <source>
        <dbReference type="Proteomes" id="UP001152759"/>
    </source>
</evidence>
<dbReference type="Pfam" id="PF09271">
    <property type="entry name" value="LAG1-DNAbind"/>
    <property type="match status" value="1"/>
</dbReference>
<dbReference type="InterPro" id="IPR036358">
    <property type="entry name" value="BTD_sf"/>
</dbReference>
<dbReference type="Gene3D" id="2.60.40.10">
    <property type="entry name" value="Immunoglobulins"/>
    <property type="match status" value="1"/>
</dbReference>
<evidence type="ECO:0000256" key="1">
    <source>
        <dbReference type="ARBA" id="ARBA00004123"/>
    </source>
</evidence>
<dbReference type="CDD" id="cd01176">
    <property type="entry name" value="IPT_RBP-Jkappa"/>
    <property type="match status" value="1"/>
</dbReference>
<dbReference type="AlphaFoldDB" id="A0A9P0EVF4"/>
<evidence type="ECO:0000259" key="11">
    <source>
        <dbReference type="SMART" id="SM01267"/>
    </source>
</evidence>